<reference evidence="16 17" key="1">
    <citation type="journal article" date="2010" name="Cell">
        <title>The genome of Naegleria gruberi illuminates early eukaryotic versatility.</title>
        <authorList>
            <person name="Fritz-Laylin L.K."/>
            <person name="Prochnik S.E."/>
            <person name="Ginger M.L."/>
            <person name="Dacks J.B."/>
            <person name="Carpenter M.L."/>
            <person name="Field M.C."/>
            <person name="Kuo A."/>
            <person name="Paredez A."/>
            <person name="Chapman J."/>
            <person name="Pham J."/>
            <person name="Shu S."/>
            <person name="Neupane R."/>
            <person name="Cipriano M."/>
            <person name="Mancuso J."/>
            <person name="Tu H."/>
            <person name="Salamov A."/>
            <person name="Lindquist E."/>
            <person name="Shapiro H."/>
            <person name="Lucas S."/>
            <person name="Grigoriev I.V."/>
            <person name="Cande W.Z."/>
            <person name="Fulton C."/>
            <person name="Rokhsar D.S."/>
            <person name="Dawson S.C."/>
        </authorList>
    </citation>
    <scope>NUCLEOTIDE SEQUENCE [LARGE SCALE GENOMIC DNA]</scope>
    <source>
        <strain evidence="16 17">NEG-M</strain>
    </source>
</reference>
<evidence type="ECO:0000256" key="13">
    <source>
        <dbReference type="PROSITE-ProRule" id="PRU10141"/>
    </source>
</evidence>
<dbReference type="InParanoid" id="D2VLZ7"/>
<evidence type="ECO:0000256" key="4">
    <source>
        <dbReference type="ARBA" id="ARBA00022527"/>
    </source>
</evidence>
<comment type="cofactor">
    <cofactor evidence="1">
        <name>Mg(2+)</name>
        <dbReference type="ChEBI" id="CHEBI:18420"/>
    </cofactor>
</comment>
<dbReference type="EMBL" id="GG738881">
    <property type="protein sequence ID" value="EFC42141.1"/>
    <property type="molecule type" value="Genomic_DNA"/>
</dbReference>
<dbReference type="EC" id="2.7.11.1" evidence="3"/>
<feature type="compositionally biased region" description="Basic and acidic residues" evidence="14">
    <location>
        <begin position="377"/>
        <end position="393"/>
    </location>
</feature>
<keyword evidence="5" id="KW-0808">Transferase</keyword>
<dbReference type="Proteomes" id="UP000006671">
    <property type="component" value="Unassembled WGS sequence"/>
</dbReference>
<dbReference type="VEuPathDB" id="AmoebaDB:NAEGRDRAFT_69957"/>
<evidence type="ECO:0000256" key="10">
    <source>
        <dbReference type="ARBA" id="ARBA00022842"/>
    </source>
</evidence>
<dbReference type="PROSITE" id="PS00108">
    <property type="entry name" value="PROTEIN_KINASE_ST"/>
    <property type="match status" value="1"/>
</dbReference>
<keyword evidence="10" id="KW-0460">Magnesium</keyword>
<comment type="similarity">
    <text evidence="2">Belongs to the protein kinase superfamily. NEK Ser/Thr protein kinase family. NIMA subfamily.</text>
</comment>
<evidence type="ECO:0000256" key="5">
    <source>
        <dbReference type="ARBA" id="ARBA00022679"/>
    </source>
</evidence>
<dbReference type="FunFam" id="1.10.510.10:FF:000172">
    <property type="entry name" value="serine/threonine-protein kinase Nek1 isoform X1"/>
    <property type="match status" value="1"/>
</dbReference>
<feature type="compositionally biased region" description="Basic and acidic residues" evidence="14">
    <location>
        <begin position="602"/>
        <end position="653"/>
    </location>
</feature>
<evidence type="ECO:0000256" key="14">
    <source>
        <dbReference type="SAM" id="MobiDB-lite"/>
    </source>
</evidence>
<dbReference type="InterPro" id="IPR000719">
    <property type="entry name" value="Prot_kinase_dom"/>
</dbReference>
<protein>
    <recommendedName>
        <fullName evidence="3">non-specific serine/threonine protein kinase</fullName>
        <ecNumber evidence="3">2.7.11.1</ecNumber>
    </recommendedName>
</protein>
<evidence type="ECO:0000256" key="1">
    <source>
        <dbReference type="ARBA" id="ARBA00001946"/>
    </source>
</evidence>
<dbReference type="InterPro" id="IPR051131">
    <property type="entry name" value="NEK_Ser/Thr_kinase_NIMA"/>
</dbReference>
<dbReference type="InterPro" id="IPR011009">
    <property type="entry name" value="Kinase-like_dom_sf"/>
</dbReference>
<dbReference type="FunFam" id="3.30.200.20:FF:000097">
    <property type="entry name" value="Probable serine/threonine-protein kinase nek1"/>
    <property type="match status" value="1"/>
</dbReference>
<keyword evidence="6" id="KW-0479">Metal-binding</keyword>
<keyword evidence="17" id="KW-1185">Reference proteome</keyword>
<dbReference type="InterPro" id="IPR008271">
    <property type="entry name" value="Ser/Thr_kinase_AS"/>
</dbReference>
<evidence type="ECO:0000256" key="7">
    <source>
        <dbReference type="ARBA" id="ARBA00022741"/>
    </source>
</evidence>
<feature type="region of interest" description="Disordered" evidence="14">
    <location>
        <begin position="408"/>
        <end position="690"/>
    </location>
</feature>
<keyword evidence="7 13" id="KW-0547">Nucleotide-binding</keyword>
<organism evidence="17">
    <name type="scientific">Naegleria gruberi</name>
    <name type="common">Amoeba</name>
    <dbReference type="NCBI Taxonomy" id="5762"/>
    <lineage>
        <taxon>Eukaryota</taxon>
        <taxon>Discoba</taxon>
        <taxon>Heterolobosea</taxon>
        <taxon>Tetramitia</taxon>
        <taxon>Eutetramitia</taxon>
        <taxon>Vahlkampfiidae</taxon>
        <taxon>Naegleria</taxon>
    </lineage>
</organism>
<evidence type="ECO:0000256" key="6">
    <source>
        <dbReference type="ARBA" id="ARBA00022723"/>
    </source>
</evidence>
<keyword evidence="4" id="KW-0723">Serine/threonine-protein kinase</keyword>
<comment type="catalytic activity">
    <reaction evidence="11">
        <text>L-threonyl-[protein] + ATP = O-phospho-L-threonyl-[protein] + ADP + H(+)</text>
        <dbReference type="Rhea" id="RHEA:46608"/>
        <dbReference type="Rhea" id="RHEA-COMP:11060"/>
        <dbReference type="Rhea" id="RHEA-COMP:11605"/>
        <dbReference type="ChEBI" id="CHEBI:15378"/>
        <dbReference type="ChEBI" id="CHEBI:30013"/>
        <dbReference type="ChEBI" id="CHEBI:30616"/>
        <dbReference type="ChEBI" id="CHEBI:61977"/>
        <dbReference type="ChEBI" id="CHEBI:456216"/>
        <dbReference type="EC" id="2.7.11.1"/>
    </reaction>
</comment>
<evidence type="ECO:0000313" key="16">
    <source>
        <dbReference type="EMBL" id="EFC42141.1"/>
    </source>
</evidence>
<keyword evidence="9 13" id="KW-0067">ATP-binding</keyword>
<dbReference type="OMA" id="VMKRINM"/>
<dbReference type="KEGG" id="ngr:NAEGRDRAFT_69957"/>
<dbReference type="OrthoDB" id="248923at2759"/>
<dbReference type="SMART" id="SM00220">
    <property type="entry name" value="S_TKc"/>
    <property type="match status" value="1"/>
</dbReference>
<dbReference type="Pfam" id="PF00069">
    <property type="entry name" value="Pkinase"/>
    <property type="match status" value="1"/>
</dbReference>
<evidence type="ECO:0000256" key="3">
    <source>
        <dbReference type="ARBA" id="ARBA00012513"/>
    </source>
</evidence>
<dbReference type="InterPro" id="IPR017441">
    <property type="entry name" value="Protein_kinase_ATP_BS"/>
</dbReference>
<feature type="compositionally biased region" description="Basic and acidic residues" evidence="14">
    <location>
        <begin position="447"/>
        <end position="470"/>
    </location>
</feature>
<evidence type="ECO:0000256" key="2">
    <source>
        <dbReference type="ARBA" id="ARBA00010886"/>
    </source>
</evidence>
<evidence type="ECO:0000313" key="17">
    <source>
        <dbReference type="Proteomes" id="UP000006671"/>
    </source>
</evidence>
<feature type="domain" description="Protein kinase" evidence="15">
    <location>
        <begin position="25"/>
        <end position="277"/>
    </location>
</feature>
<evidence type="ECO:0000259" key="15">
    <source>
        <dbReference type="PROSITE" id="PS50011"/>
    </source>
</evidence>
<feature type="compositionally biased region" description="Low complexity" evidence="14">
    <location>
        <begin position="505"/>
        <end position="522"/>
    </location>
</feature>
<dbReference type="RefSeq" id="XP_002674885.1">
    <property type="nucleotide sequence ID" value="XM_002674839.1"/>
</dbReference>
<dbReference type="PROSITE" id="PS50011">
    <property type="entry name" value="PROTEIN_KINASE_DOM"/>
    <property type="match status" value="1"/>
</dbReference>
<feature type="region of interest" description="Disordered" evidence="14">
    <location>
        <begin position="358"/>
        <end position="393"/>
    </location>
</feature>
<dbReference type="GO" id="GO:0004674">
    <property type="term" value="F:protein serine/threonine kinase activity"/>
    <property type="evidence" value="ECO:0007669"/>
    <property type="project" value="UniProtKB-KW"/>
</dbReference>
<dbReference type="Gene3D" id="3.30.200.20">
    <property type="entry name" value="Phosphorylase Kinase, domain 1"/>
    <property type="match status" value="1"/>
</dbReference>
<dbReference type="PANTHER" id="PTHR44899">
    <property type="entry name" value="CAMK FAMILY PROTEIN KINASE"/>
    <property type="match status" value="1"/>
</dbReference>
<feature type="compositionally biased region" description="Basic and acidic residues" evidence="14">
    <location>
        <begin position="551"/>
        <end position="588"/>
    </location>
</feature>
<dbReference type="GO" id="GO:0005524">
    <property type="term" value="F:ATP binding"/>
    <property type="evidence" value="ECO:0007669"/>
    <property type="project" value="UniProtKB-UniRule"/>
</dbReference>
<dbReference type="GO" id="GO:0046872">
    <property type="term" value="F:metal ion binding"/>
    <property type="evidence" value="ECO:0007669"/>
    <property type="project" value="UniProtKB-KW"/>
</dbReference>
<accession>D2VLZ7</accession>
<feature type="compositionally biased region" description="Basic and acidic residues" evidence="14">
    <location>
        <begin position="721"/>
        <end position="734"/>
    </location>
</feature>
<gene>
    <name evidence="16" type="ORF">NAEGRDRAFT_69957</name>
</gene>
<dbReference type="CDD" id="cd08215">
    <property type="entry name" value="STKc_Nek"/>
    <property type="match status" value="1"/>
</dbReference>
<feature type="compositionally biased region" description="Basic and acidic residues" evidence="14">
    <location>
        <begin position="524"/>
        <end position="543"/>
    </location>
</feature>
<dbReference type="eggNOG" id="KOG0589">
    <property type="taxonomic scope" value="Eukaryota"/>
</dbReference>
<sequence>MNKRGVESPGVDRLPSPSVFGDKEYKIIREIGSGSFGKAYLCEKKGRKYVMKRINMKELSDEEKQGALNEAQVLQKLKHDNIIAYHEYFISSDKFLNIVMDYADGGDLFTKIKTAPTFLPEEIIIDWFCQIALGLKHVHDCNILHRDLKTQNIFLTKTGRVTIGDFGIAKILNSQTEFASTVIGTPYYLSPELCEDKPYNQKSDVWALGCVLYEITTRKHAFNGQNLPALVLKILKGNYPPIPSFYSINLSSLISSMLQKDPELRPSIGEILSLPFIQEKVLQIIRKKDSLKVLQQPEPVKPKPISPKQQQPSQQPQVQPQQQAQQQIQSQQNPQGQSEEKSKWLEDKQSELNAMFKQLHPSKQNPINTINRLQIRKQLEEKDEKKKEKMKGRKEYYEQILEKRKGGISVSASVQNQPMQQPQPVIPPRVSMPSNPQRNLPQQPSRSVDERIPRAEERSKSVSKNVEESPRVVNIAGEDKMVFRLDEIKNQAHKRPSKPPPKPQPVVISQNQPVYQQPQQPVLSKEDERKEIKKKQEKERQEWLVKNGVQPDDKKKKFLAEKQDEKKKKKEEERKKMLDHKKKMDAIKGRKNQIRVMFGLDESEKTPEPVSPVKEEFEPTPEDIQKKREEEEKERVRKEKADMERKNFRDFIKNQKKKKKEEPSPFDAVIPSNDQDDDEGSLNNSVKQETVVIVPKKQVTPTKVFSPLNKTASKEVIILEPKSKPETPQKEKPSPKSSPVKKVIDDDLDLLPTREEKVVEQIPELCLTPSTLDREAGLTPELKFHTPVKKSEDTSQMSPSDLEMLRKKQHELSVRIEALRNYCEQKFGEKSFIQIYNLLRDFEFKENEDEDSQIQEGILQILGNNTKLLPYVQKIHQLIFCEDLFYG</sequence>
<keyword evidence="8" id="KW-0418">Kinase</keyword>
<feature type="binding site" evidence="13">
    <location>
        <position position="52"/>
    </location>
    <ligand>
        <name>ATP</name>
        <dbReference type="ChEBI" id="CHEBI:30616"/>
    </ligand>
</feature>
<feature type="region of interest" description="Disordered" evidence="14">
    <location>
        <begin position="710"/>
        <end position="742"/>
    </location>
</feature>
<feature type="compositionally biased region" description="Basic and acidic residues" evidence="14">
    <location>
        <begin position="477"/>
        <end position="490"/>
    </location>
</feature>
<dbReference type="PROSITE" id="PS00107">
    <property type="entry name" value="PROTEIN_KINASE_ATP"/>
    <property type="match status" value="1"/>
</dbReference>
<dbReference type="AlphaFoldDB" id="D2VLZ7"/>
<evidence type="ECO:0000256" key="12">
    <source>
        <dbReference type="ARBA" id="ARBA00048679"/>
    </source>
</evidence>
<name>D2VLZ7_NAEGR</name>
<dbReference type="PANTHER" id="PTHR44899:SF3">
    <property type="entry name" value="SERINE_THREONINE-PROTEIN KINASE NEK1"/>
    <property type="match status" value="1"/>
</dbReference>
<dbReference type="GeneID" id="8855513"/>
<feature type="region of interest" description="Disordered" evidence="14">
    <location>
        <begin position="295"/>
        <end position="344"/>
    </location>
</feature>
<comment type="catalytic activity">
    <reaction evidence="12">
        <text>L-seryl-[protein] + ATP = O-phospho-L-seryl-[protein] + ADP + H(+)</text>
        <dbReference type="Rhea" id="RHEA:17989"/>
        <dbReference type="Rhea" id="RHEA-COMP:9863"/>
        <dbReference type="Rhea" id="RHEA-COMP:11604"/>
        <dbReference type="ChEBI" id="CHEBI:15378"/>
        <dbReference type="ChEBI" id="CHEBI:29999"/>
        <dbReference type="ChEBI" id="CHEBI:30616"/>
        <dbReference type="ChEBI" id="CHEBI:83421"/>
        <dbReference type="ChEBI" id="CHEBI:456216"/>
        <dbReference type="EC" id="2.7.11.1"/>
    </reaction>
</comment>
<evidence type="ECO:0000256" key="9">
    <source>
        <dbReference type="ARBA" id="ARBA00022840"/>
    </source>
</evidence>
<dbReference type="Gene3D" id="1.10.510.10">
    <property type="entry name" value="Transferase(Phosphotransferase) domain 1"/>
    <property type="match status" value="1"/>
</dbReference>
<feature type="compositionally biased region" description="Low complexity" evidence="14">
    <location>
        <begin position="306"/>
        <end position="337"/>
    </location>
</feature>
<dbReference type="SUPFAM" id="SSF56112">
    <property type="entry name" value="Protein kinase-like (PK-like)"/>
    <property type="match status" value="1"/>
</dbReference>
<feature type="compositionally biased region" description="Polar residues" evidence="14">
    <location>
        <begin position="432"/>
        <end position="446"/>
    </location>
</feature>
<proteinExistence type="inferred from homology"/>
<feature type="compositionally biased region" description="Polar residues" evidence="14">
    <location>
        <begin position="361"/>
        <end position="372"/>
    </location>
</feature>
<evidence type="ECO:0000256" key="11">
    <source>
        <dbReference type="ARBA" id="ARBA00047899"/>
    </source>
</evidence>
<evidence type="ECO:0000256" key="8">
    <source>
        <dbReference type="ARBA" id="ARBA00022777"/>
    </source>
</evidence>